<evidence type="ECO:0000313" key="1">
    <source>
        <dbReference type="EMBL" id="KJV59177.1"/>
    </source>
</evidence>
<sequence>MLGKTVCSKGRFKSSLFFNSCTTSLILNSCFKLIVFSNSVFLF</sequence>
<dbReference type="AlphaFoldDB" id="A0A0F3MUR6"/>
<name>A0A0F3MUR6_RICFI</name>
<comment type="caution">
    <text evidence="1">The sequence shown here is derived from an EMBL/GenBank/DDBJ whole genome shotgun (WGS) entry which is preliminary data.</text>
</comment>
<organism evidence="1 2">
    <name type="scientific">Rickettsia felis str. Pedreira</name>
    <dbReference type="NCBI Taxonomy" id="1359196"/>
    <lineage>
        <taxon>Bacteria</taxon>
        <taxon>Pseudomonadati</taxon>
        <taxon>Pseudomonadota</taxon>
        <taxon>Alphaproteobacteria</taxon>
        <taxon>Rickettsiales</taxon>
        <taxon>Rickettsiaceae</taxon>
        <taxon>Rickettsieae</taxon>
        <taxon>Rickettsia</taxon>
        <taxon>spotted fever group</taxon>
    </lineage>
</organism>
<protein>
    <submittedName>
        <fullName evidence="1">Uncharacterized protein</fullName>
    </submittedName>
</protein>
<proteinExistence type="predicted"/>
<evidence type="ECO:0000313" key="2">
    <source>
        <dbReference type="Proteomes" id="UP000033475"/>
    </source>
</evidence>
<dbReference type="Proteomes" id="UP000033475">
    <property type="component" value="Unassembled WGS sequence"/>
</dbReference>
<reference evidence="1 2" key="1">
    <citation type="submission" date="2015-01" db="EMBL/GenBank/DDBJ databases">
        <title>Genome Sequencing of Rickettsiales.</title>
        <authorList>
            <person name="Daugherty S.C."/>
            <person name="Su Q."/>
            <person name="Abolude K."/>
            <person name="Beier-Sexton M."/>
            <person name="Carlyon J.A."/>
            <person name="Carter R."/>
            <person name="Day N.P."/>
            <person name="Dumler S.J."/>
            <person name="Dyachenko V."/>
            <person name="Godinez A."/>
            <person name="Kurtti T.J."/>
            <person name="Lichay M."/>
            <person name="Mullins K.E."/>
            <person name="Ott S."/>
            <person name="Pappas-Brown V."/>
            <person name="Paris D.H."/>
            <person name="Patel P."/>
            <person name="Richards A.L."/>
            <person name="Sadzewicz L."/>
            <person name="Sears K."/>
            <person name="Seidman D."/>
            <person name="Sengamalay N."/>
            <person name="Stenos J."/>
            <person name="Tallon L.J."/>
            <person name="Vincent G."/>
            <person name="Fraser C.M."/>
            <person name="Munderloh U."/>
            <person name="Dunning-Hotopp J.C."/>
        </authorList>
    </citation>
    <scope>NUCLEOTIDE SEQUENCE [LARGE SCALE GENOMIC DNA]</scope>
    <source>
        <strain evidence="1 2">Pedreira</strain>
    </source>
</reference>
<dbReference type="EMBL" id="LANQ01000001">
    <property type="protein sequence ID" value="KJV59177.1"/>
    <property type="molecule type" value="Genomic_DNA"/>
</dbReference>
<gene>
    <name evidence="1" type="ORF">RFEPED_1578</name>
</gene>
<accession>A0A0F3MUR6</accession>